<dbReference type="SMART" id="SM00853">
    <property type="entry name" value="MutL_C"/>
    <property type="match status" value="1"/>
</dbReference>
<dbReference type="GO" id="GO:0005524">
    <property type="term" value="F:ATP binding"/>
    <property type="evidence" value="ECO:0007669"/>
    <property type="project" value="InterPro"/>
</dbReference>
<evidence type="ECO:0000256" key="1">
    <source>
        <dbReference type="SAM" id="MobiDB-lite"/>
    </source>
</evidence>
<feature type="domain" description="MutL C-terminal dimerisation" evidence="2">
    <location>
        <begin position="489"/>
        <end position="675"/>
    </location>
</feature>
<dbReference type="InterPro" id="IPR037198">
    <property type="entry name" value="MutL_C_sf"/>
</dbReference>
<proteinExistence type="predicted"/>
<dbReference type="InterPro" id="IPR014790">
    <property type="entry name" value="MutL_C"/>
</dbReference>
<dbReference type="InterPro" id="IPR042120">
    <property type="entry name" value="MutL_C_dimsub"/>
</dbReference>
<feature type="region of interest" description="Disordered" evidence="1">
    <location>
        <begin position="331"/>
        <end position="394"/>
    </location>
</feature>
<dbReference type="EMBL" id="KI631700">
    <property type="protein sequence ID" value="EYU26217.1"/>
    <property type="molecule type" value="Genomic_DNA"/>
</dbReference>
<dbReference type="SUPFAM" id="SSF118116">
    <property type="entry name" value="DNA mismatch repair protein MutL"/>
    <property type="match status" value="1"/>
</dbReference>
<keyword evidence="4" id="KW-1185">Reference proteome</keyword>
<protein>
    <recommendedName>
        <fullName evidence="2">MutL C-terminal dimerisation domain-containing protein</fullName>
    </recommendedName>
</protein>
<dbReference type="GO" id="GO:0006298">
    <property type="term" value="P:mismatch repair"/>
    <property type="evidence" value="ECO:0000318"/>
    <property type="project" value="GO_Central"/>
</dbReference>
<dbReference type="GO" id="GO:0016887">
    <property type="term" value="F:ATP hydrolysis activity"/>
    <property type="evidence" value="ECO:0000318"/>
    <property type="project" value="GO_Central"/>
</dbReference>
<feature type="compositionally biased region" description="Basic and acidic residues" evidence="1">
    <location>
        <begin position="366"/>
        <end position="383"/>
    </location>
</feature>
<evidence type="ECO:0000313" key="3">
    <source>
        <dbReference type="EMBL" id="EYU26217.1"/>
    </source>
</evidence>
<dbReference type="InterPro" id="IPR038973">
    <property type="entry name" value="MutL/Mlh/Pms-like"/>
</dbReference>
<name>A0A022QC19_ERYGU</name>
<dbReference type="Gene3D" id="3.30.1540.20">
    <property type="entry name" value="MutL, C-terminal domain, dimerisation subdomain"/>
    <property type="match status" value="1"/>
</dbReference>
<sequence length="774" mass="88112">MPSLYECVSSFGKPSRKVPELKKHQTEAGLTSEIDYLSQSRDVSLTGYNVTTKEEIRNLLSPPRIVFSPVHVAYPFSEKEYVMSSSALGTILPEYDDKIDDISRVSEVSTDCLELSDDIHIDQEPCKSFLRSCSFERSLLHEIKSPARDEIFEFATDHVRNRKRWIDSDNSMIDEIDLAICGRDLQCSGASPFQSFPMSQYDMHEISELPVTDWVKSSSVFRNNLSHSSKRAGECTSNWQSFRSGWSPTPSEEIIKFRDDDDAAIYKKNVDCCSEFGTRHGYSAKGDNEDFNLNSKESWLQQTSSIMNFSPYNKSEIGEFHGRRVENMFSPKPFKRSSATDLSPLHLSGEKSTSNYSVPSLYDTNPAEHECGRPGSRNHEIMPNRKNSFKRSHSAPPFFKRRKRYFDLTYSSTMSAKSEVQRTRRDNKLYTVQNLLVPVKENFMKEEGGSVSDDIKNQDVILDISSDMLHCDSLVPKSIDRTSLEDAIVLNQVDKKFIAIVAGKTLAMVDQHAADERVRLEELRHKVLSGEMKTITYLDAEQELVLPEIGYQLLHNYAEQMQTWGWICNIHSQDMNSFTTFLISMDRLFLPSYYIFACRHLDFLHKQPTVVKLLAVNFQLLSVPCILGVNLTDIDLLEFLQQLADTDGSSVIPPSVHRILNSKSCRGAIMFGDTLLPSECSLLVEELKRTSLCFQVSLITVTKLEVLSFKSGFICSQFLFLQCAHGRPTTVPLVNLNLLHNKIDKPLLDESWHGLRRHKLSLERSAQRLPNQQG</sequence>
<evidence type="ECO:0000313" key="4">
    <source>
        <dbReference type="Proteomes" id="UP000030748"/>
    </source>
</evidence>
<dbReference type="PANTHER" id="PTHR10073">
    <property type="entry name" value="DNA MISMATCH REPAIR PROTEIN MLH, PMS, MUTL"/>
    <property type="match status" value="1"/>
</dbReference>
<gene>
    <name evidence="3" type="ORF">MIMGU_mgv1a021714mg</name>
</gene>
<dbReference type="STRING" id="4155.A0A022QC19"/>
<evidence type="ECO:0000259" key="2">
    <source>
        <dbReference type="SMART" id="SM00853"/>
    </source>
</evidence>
<dbReference type="GO" id="GO:0032300">
    <property type="term" value="C:mismatch repair complex"/>
    <property type="evidence" value="ECO:0000318"/>
    <property type="project" value="GO_Central"/>
</dbReference>
<dbReference type="PANTHER" id="PTHR10073:SF47">
    <property type="entry name" value="DNA MISMATCH REPAIR PROTEIN MLH3"/>
    <property type="match status" value="1"/>
</dbReference>
<dbReference type="Proteomes" id="UP000030748">
    <property type="component" value="Unassembled WGS sequence"/>
</dbReference>
<organism evidence="3 4">
    <name type="scientific">Erythranthe guttata</name>
    <name type="common">Yellow monkey flower</name>
    <name type="synonym">Mimulus guttatus</name>
    <dbReference type="NCBI Taxonomy" id="4155"/>
    <lineage>
        <taxon>Eukaryota</taxon>
        <taxon>Viridiplantae</taxon>
        <taxon>Streptophyta</taxon>
        <taxon>Embryophyta</taxon>
        <taxon>Tracheophyta</taxon>
        <taxon>Spermatophyta</taxon>
        <taxon>Magnoliopsida</taxon>
        <taxon>eudicotyledons</taxon>
        <taxon>Gunneridae</taxon>
        <taxon>Pentapetalae</taxon>
        <taxon>asterids</taxon>
        <taxon>lamiids</taxon>
        <taxon>Lamiales</taxon>
        <taxon>Phrymaceae</taxon>
        <taxon>Erythranthe</taxon>
    </lineage>
</organism>
<dbReference type="GO" id="GO:0140664">
    <property type="term" value="F:ATP-dependent DNA damage sensor activity"/>
    <property type="evidence" value="ECO:0007669"/>
    <property type="project" value="InterPro"/>
</dbReference>
<dbReference type="Pfam" id="PF08676">
    <property type="entry name" value="MutL_C"/>
    <property type="match status" value="1"/>
</dbReference>
<reference evidence="3 4" key="1">
    <citation type="journal article" date="2013" name="Proc. Natl. Acad. Sci. U.S.A.">
        <title>Fine-scale variation in meiotic recombination in Mimulus inferred from population shotgun sequencing.</title>
        <authorList>
            <person name="Hellsten U."/>
            <person name="Wright K.M."/>
            <person name="Jenkins J."/>
            <person name="Shu S."/>
            <person name="Yuan Y."/>
            <person name="Wessler S.R."/>
            <person name="Schmutz J."/>
            <person name="Willis J.H."/>
            <person name="Rokhsar D.S."/>
        </authorList>
    </citation>
    <scope>NUCLEOTIDE SEQUENCE [LARGE SCALE GENOMIC DNA]</scope>
    <source>
        <strain evidence="4">cv. DUN x IM62</strain>
    </source>
</reference>
<dbReference type="eggNOG" id="KOG1977">
    <property type="taxonomic scope" value="Eukaryota"/>
</dbReference>
<accession>A0A022QC19</accession>
<dbReference type="AlphaFoldDB" id="A0A022QC19"/>